<keyword evidence="1" id="KW-0147">Chitin-binding</keyword>
<feature type="region of interest" description="Disordered" evidence="6">
    <location>
        <begin position="350"/>
        <end position="384"/>
    </location>
</feature>
<dbReference type="Proteomes" id="UP001549921">
    <property type="component" value="Unassembled WGS sequence"/>
</dbReference>
<protein>
    <recommendedName>
        <fullName evidence="7">Chitin-binding type-2 domain-containing protein</fullName>
    </recommendedName>
</protein>
<dbReference type="EMBL" id="JBEDNZ010000019">
    <property type="protein sequence ID" value="KAL0820338.1"/>
    <property type="molecule type" value="Genomic_DNA"/>
</dbReference>
<dbReference type="InterPro" id="IPR002557">
    <property type="entry name" value="Chitin-bd_dom"/>
</dbReference>
<feature type="compositionally biased region" description="Polar residues" evidence="6">
    <location>
        <begin position="596"/>
        <end position="605"/>
    </location>
</feature>
<dbReference type="Gene3D" id="2.170.140.10">
    <property type="entry name" value="Chitin binding domain"/>
    <property type="match status" value="1"/>
</dbReference>
<name>A0ABD0SKG6_LOXSC</name>
<accession>A0ABD0SKG6</accession>
<feature type="compositionally biased region" description="Polar residues" evidence="6">
    <location>
        <begin position="668"/>
        <end position="684"/>
    </location>
</feature>
<feature type="domain" description="Chitin-binding type-2" evidence="7">
    <location>
        <begin position="77"/>
        <end position="137"/>
    </location>
</feature>
<dbReference type="PANTHER" id="PTHR23301">
    <property type="entry name" value="CHITIN BINDING PERITROPHIN-A"/>
    <property type="match status" value="1"/>
</dbReference>
<keyword evidence="5" id="KW-0325">Glycoprotein</keyword>
<keyword evidence="4" id="KW-1015">Disulfide bond</keyword>
<keyword evidence="2" id="KW-0732">Signal</keyword>
<evidence type="ECO:0000259" key="7">
    <source>
        <dbReference type="PROSITE" id="PS50940"/>
    </source>
</evidence>
<dbReference type="InterPro" id="IPR051940">
    <property type="entry name" value="Chitin_bind-dev_reg"/>
</dbReference>
<evidence type="ECO:0000256" key="4">
    <source>
        <dbReference type="ARBA" id="ARBA00023157"/>
    </source>
</evidence>
<reference evidence="8 9" key="1">
    <citation type="submission" date="2024-06" db="EMBL/GenBank/DDBJ databases">
        <title>A chromosome-level genome assembly of beet webworm, Loxostege sticticalis.</title>
        <authorList>
            <person name="Zhang Y."/>
        </authorList>
    </citation>
    <scope>NUCLEOTIDE SEQUENCE [LARGE SCALE GENOMIC DNA]</scope>
    <source>
        <strain evidence="8">AQ028</strain>
        <tissue evidence="8">Male pupae</tissue>
    </source>
</reference>
<feature type="region of interest" description="Disordered" evidence="6">
    <location>
        <begin position="744"/>
        <end position="791"/>
    </location>
</feature>
<evidence type="ECO:0000256" key="1">
    <source>
        <dbReference type="ARBA" id="ARBA00022669"/>
    </source>
</evidence>
<dbReference type="InterPro" id="IPR036508">
    <property type="entry name" value="Chitin-bd_dom_sf"/>
</dbReference>
<evidence type="ECO:0000313" key="8">
    <source>
        <dbReference type="EMBL" id="KAL0820338.1"/>
    </source>
</evidence>
<sequence length="1304" mass="145651">MVFTWLLPVLSKTRPRYLLYHQITNKPLCLSISWASAQNGRTSAHLEHSGHGWDIRLSVPGEPGSDYPTLGAIPRTSFSCAGKAPGYYADLETSCQVFRVCTLGSTYGFQSFLCPNGTLFNQAVFVCDWWMNVNCQTSEQLFNNNNDKFGNLRLGPQLMKDIKKMLTHPMRNPYDKTAMKSNLVVMQEYKPPFGQLFPNGALIAGPERPPNNIYVPAKQVQGFSQNNFGGNDIAFAASTPDPRYIPAAFNSIPQRDSEVFQRQRQNSQYVQSQRLQNTPGTLISNGHAGQFTQFTNNANLLSTRPTQSYNNGNAQYGQRQLSNTRTTPSITTQNAINTQRGQLNQLNSQYSYNQNPSRLNNGKQLPFGEPLTNQQYNSNQDRQPYTYQQPSLQFSKEINGKVGNEAKQNLVSADNEIPSTVITKTLTLKRIIQEPKRGGPKSRITVKTWIVKPSKSAKLINPTSYTYDKPTQPPAEKLVDSTPYVYNKPTSQPEKLITEPEQPYVYNKPTQSASLRTEAEQPYVYNKPTARLVTEAEQPYIYNKPTARLVTEAEQPYVYNKPTTAAKQIVSPSKEPSRSYLSPTTPRPTLSRLYLTPTSLPPTQASRLYLAPTTYNPSSRLYLPPSQSTAILERQYLPPSTVQQQRAYQSEQLRAAPTTPSPVYAIPNTETRNNSPFPLTKQSQINNNDANLTFTDILTKEKLDITVNDIVKDTSRFLNTASPAQFGEYRSDINIVDYIDDNYLPPESSGTESGEKLTSQSPASEIKSGRLIASPSTDLEPPVETFTSSNENTNQISNLPFYKESLVPTNTIERTVSLKISIPEKIATYLFKNHSNSEFDHLEILNTGSSNYLVLSNKAESRKNGGSFIPIGKLIAEKPTNISNSQALVFSLLADSINVAKGYSNTAHQEQSAPLRSQFQNVNHEDLSQITNQISQLTSSQYSGNNQQNKPAKLVSAVQTTTGNQGYQYKNSGNSNLSQNQIQATQRGQYNYGPAPLTNQQQFSRYQSGTRLINTGQTNSKQVYSGQLYQLPVPDVTSQIYNQQSNANLIQSSNLQQQGKYSNQNNNVRNNNNDVEIIKSQSVPITSGKLQASPTTELEDFNSQENFNKFISSNNGISAQLQDKIVGTINHPLSDNKYVTYKKDESYYVYTKLDNSFPQNIQNKGNLVQLNANDGQKSGKLTQGDNLPNVVAFQFIPSVSYQLEDEKEQQKILNAFQIDEYGSPKQKAVLTSNVDYSVDHTPAKQVDRTFNEVNNLYVGPSSYSAPQSSVGKLQVRPDNISSRLELEDNNNGYSKAIPSRQFNF</sequence>
<dbReference type="PANTHER" id="PTHR23301:SF0">
    <property type="entry name" value="CHITIN-BINDING TYPE-2 DOMAIN-CONTAINING PROTEIN-RELATED"/>
    <property type="match status" value="1"/>
</dbReference>
<dbReference type="SUPFAM" id="SSF57625">
    <property type="entry name" value="Invertebrate chitin-binding proteins"/>
    <property type="match status" value="1"/>
</dbReference>
<evidence type="ECO:0000256" key="6">
    <source>
        <dbReference type="SAM" id="MobiDB-lite"/>
    </source>
</evidence>
<evidence type="ECO:0000313" key="9">
    <source>
        <dbReference type="Proteomes" id="UP001549921"/>
    </source>
</evidence>
<proteinExistence type="predicted"/>
<feature type="region of interest" description="Disordered" evidence="6">
    <location>
        <begin position="647"/>
        <end position="684"/>
    </location>
</feature>
<feature type="compositionally biased region" description="Polar residues" evidence="6">
    <location>
        <begin position="579"/>
        <end position="588"/>
    </location>
</feature>
<dbReference type="SMART" id="SM00494">
    <property type="entry name" value="ChtBD2"/>
    <property type="match status" value="1"/>
</dbReference>
<evidence type="ECO:0000256" key="3">
    <source>
        <dbReference type="ARBA" id="ARBA00022737"/>
    </source>
</evidence>
<comment type="caution">
    <text evidence="8">The sequence shown here is derived from an EMBL/GenBank/DDBJ whole genome shotgun (WGS) entry which is preliminary data.</text>
</comment>
<feature type="compositionally biased region" description="Polar residues" evidence="6">
    <location>
        <begin position="748"/>
        <end position="763"/>
    </location>
</feature>
<gene>
    <name evidence="8" type="ORF">ABMA28_006238</name>
</gene>
<evidence type="ECO:0000256" key="2">
    <source>
        <dbReference type="ARBA" id="ARBA00022729"/>
    </source>
</evidence>
<dbReference type="PROSITE" id="PS50940">
    <property type="entry name" value="CHIT_BIND_II"/>
    <property type="match status" value="1"/>
</dbReference>
<feature type="region of interest" description="Disordered" evidence="6">
    <location>
        <begin position="566"/>
        <end position="605"/>
    </location>
</feature>
<dbReference type="GO" id="GO:0008061">
    <property type="term" value="F:chitin binding"/>
    <property type="evidence" value="ECO:0007669"/>
    <property type="project" value="UniProtKB-KW"/>
</dbReference>
<feature type="compositionally biased region" description="Polar residues" evidence="6">
    <location>
        <begin position="371"/>
        <end position="384"/>
    </location>
</feature>
<organism evidence="8 9">
    <name type="scientific">Loxostege sticticalis</name>
    <name type="common">Beet webworm moth</name>
    <dbReference type="NCBI Taxonomy" id="481309"/>
    <lineage>
        <taxon>Eukaryota</taxon>
        <taxon>Metazoa</taxon>
        <taxon>Ecdysozoa</taxon>
        <taxon>Arthropoda</taxon>
        <taxon>Hexapoda</taxon>
        <taxon>Insecta</taxon>
        <taxon>Pterygota</taxon>
        <taxon>Neoptera</taxon>
        <taxon>Endopterygota</taxon>
        <taxon>Lepidoptera</taxon>
        <taxon>Glossata</taxon>
        <taxon>Ditrysia</taxon>
        <taxon>Pyraloidea</taxon>
        <taxon>Crambidae</taxon>
        <taxon>Pyraustinae</taxon>
        <taxon>Loxostege</taxon>
    </lineage>
</organism>
<keyword evidence="3" id="KW-0677">Repeat</keyword>
<evidence type="ECO:0000256" key="5">
    <source>
        <dbReference type="ARBA" id="ARBA00023180"/>
    </source>
</evidence>
<dbReference type="Pfam" id="PF01607">
    <property type="entry name" value="CBM_14"/>
    <property type="match status" value="1"/>
</dbReference>